<accession>A0ACB9QWI3</accession>
<organism evidence="1 2">
    <name type="scientific">Melastoma candidum</name>
    <dbReference type="NCBI Taxonomy" id="119954"/>
    <lineage>
        <taxon>Eukaryota</taxon>
        <taxon>Viridiplantae</taxon>
        <taxon>Streptophyta</taxon>
        <taxon>Embryophyta</taxon>
        <taxon>Tracheophyta</taxon>
        <taxon>Spermatophyta</taxon>
        <taxon>Magnoliopsida</taxon>
        <taxon>eudicotyledons</taxon>
        <taxon>Gunneridae</taxon>
        <taxon>Pentapetalae</taxon>
        <taxon>rosids</taxon>
        <taxon>malvids</taxon>
        <taxon>Myrtales</taxon>
        <taxon>Melastomataceae</taxon>
        <taxon>Melastomatoideae</taxon>
        <taxon>Melastomateae</taxon>
        <taxon>Melastoma</taxon>
    </lineage>
</organism>
<proteinExistence type="predicted"/>
<dbReference type="EMBL" id="CM042884">
    <property type="protein sequence ID" value="KAI4370628.1"/>
    <property type="molecule type" value="Genomic_DNA"/>
</dbReference>
<gene>
    <name evidence="1" type="ORF">MLD38_018959</name>
</gene>
<protein>
    <submittedName>
        <fullName evidence="1">Uncharacterized protein</fullName>
    </submittedName>
</protein>
<name>A0ACB9QWI3_9MYRT</name>
<dbReference type="Proteomes" id="UP001057402">
    <property type="component" value="Chromosome 5"/>
</dbReference>
<reference evidence="2" key="1">
    <citation type="journal article" date="2023" name="Front. Plant Sci.">
        <title>Chromosomal-level genome assembly of Melastoma candidum provides insights into trichome evolution.</title>
        <authorList>
            <person name="Zhong Y."/>
            <person name="Wu W."/>
            <person name="Sun C."/>
            <person name="Zou P."/>
            <person name="Liu Y."/>
            <person name="Dai S."/>
            <person name="Zhou R."/>
        </authorList>
    </citation>
    <scope>NUCLEOTIDE SEQUENCE [LARGE SCALE GENOMIC DNA]</scope>
</reference>
<evidence type="ECO:0000313" key="2">
    <source>
        <dbReference type="Proteomes" id="UP001057402"/>
    </source>
</evidence>
<keyword evidence="2" id="KW-1185">Reference proteome</keyword>
<sequence length="482" mass="53934">MASHVAGSPLKWSSIETSRNSEPCQASTAIGQNKRCKRSIDDEEENSHVVSDRKKAFGEVALVEELISGMYASCTTQRRVCVPFNNSPDPLMSSRARLSRKRSFGGSYIDKRYENCSADLFNSHLDGRFIRSQSSAASSVVYSGRQCVKGRDNVASEPSVGSEVAIEKVHVEPKDGDRLPRTPGTTGVPTSCFGSKGHCLTLPAHLSVEATEQVYEIEQETSLYDSEDSFCTDRSSTEKDSFRSFQDKYLRSPDSVLESFDEGMSSGIIAKLFEQEAHVPSCGFDPSTAWTGEIEIEVSSNEGYEDQCRGGYTIQDNSRPVGISKNREFNYLVEILTKAGFCRKNLLSCLDKWHTFESPLSPFVFESVEKRYVDDKSWEASDRELLFDRMNSWLGGFLQRSMPIPMRHVPGRMSNQFRRAVDEEALWSSLVEEEKDLKGDAVEDLLKRDLGSLDLPEFIESIVAEIDRSVIDELVAELVRGD</sequence>
<comment type="caution">
    <text evidence="1">The sequence shown here is derived from an EMBL/GenBank/DDBJ whole genome shotgun (WGS) entry which is preliminary data.</text>
</comment>
<evidence type="ECO:0000313" key="1">
    <source>
        <dbReference type="EMBL" id="KAI4370628.1"/>
    </source>
</evidence>